<protein>
    <submittedName>
        <fullName evidence="1">Rrna methylase ytqb</fullName>
    </submittedName>
</protein>
<reference evidence="1 2" key="1">
    <citation type="journal article" date="2018" name="Sci. Data">
        <title>The draft genome sequence of cork oak.</title>
        <authorList>
            <person name="Ramos A.M."/>
            <person name="Usie A."/>
            <person name="Barbosa P."/>
            <person name="Barros P.M."/>
            <person name="Capote T."/>
            <person name="Chaves I."/>
            <person name="Simoes F."/>
            <person name="Abreu I."/>
            <person name="Carrasquinho I."/>
            <person name="Faro C."/>
            <person name="Guimaraes J.B."/>
            <person name="Mendonca D."/>
            <person name="Nobrega F."/>
            <person name="Rodrigues L."/>
            <person name="Saibo N.J.M."/>
            <person name="Varela M.C."/>
            <person name="Egas C."/>
            <person name="Matos J."/>
            <person name="Miguel C.M."/>
            <person name="Oliveira M.M."/>
            <person name="Ricardo C.P."/>
            <person name="Goncalves S."/>
        </authorList>
    </citation>
    <scope>NUCLEOTIDE SEQUENCE [LARGE SCALE GENOMIC DNA]</scope>
    <source>
        <strain evidence="2">cv. HL8</strain>
    </source>
</reference>
<organism evidence="1 2">
    <name type="scientific">Quercus suber</name>
    <name type="common">Cork oak</name>
    <dbReference type="NCBI Taxonomy" id="58331"/>
    <lineage>
        <taxon>Eukaryota</taxon>
        <taxon>Viridiplantae</taxon>
        <taxon>Streptophyta</taxon>
        <taxon>Embryophyta</taxon>
        <taxon>Tracheophyta</taxon>
        <taxon>Spermatophyta</taxon>
        <taxon>Magnoliopsida</taxon>
        <taxon>eudicotyledons</taxon>
        <taxon>Gunneridae</taxon>
        <taxon>Pentapetalae</taxon>
        <taxon>rosids</taxon>
        <taxon>fabids</taxon>
        <taxon>Fagales</taxon>
        <taxon>Fagaceae</taxon>
        <taxon>Quercus</taxon>
    </lineage>
</organism>
<dbReference type="PANTHER" id="PTHR35276">
    <property type="entry name" value="S-ADENOSYL-L-METHIONINE-DEPENDENT METHYLTRANSFERASES SUPERFAMILY PROTEIN"/>
    <property type="match status" value="1"/>
</dbReference>
<dbReference type="PANTHER" id="PTHR35276:SF1">
    <property type="entry name" value="TRNA (MNM(5)S(2)U34)-METHYLTRANSFERASE, CHLOROPLASTIC"/>
    <property type="match status" value="1"/>
</dbReference>
<dbReference type="AlphaFoldDB" id="A0AAW0JS48"/>
<dbReference type="GO" id="GO:0032259">
    <property type="term" value="P:methylation"/>
    <property type="evidence" value="ECO:0007669"/>
    <property type="project" value="UniProtKB-KW"/>
</dbReference>
<sequence length="324" mass="35761">MLSLRLCCSHSLVISKPFIGFVEKLSLSSRRNVSQSSTRNLCFCAKRPIEPNGLPSSQNHTPHDSPLSGMEEVLGSYVFGKKKATEVAHLVWKHVVQKGDTVIDATCGNGYDTLAMVKMVADESARGCVYAMDIQNDALENASTLLEESLNPNEVPLSHNIFYSLEKSISLPVPEGDDNKELVKLLPMCHSKMDEVVPEASVRLVAFNLGYLPGGDKTIITKPETTLLALEAAKGILMPGGLISLVAIFPSFSPPIRDFGAYELLRILMVESALIDIYWVLLSRAESETVHTFASKLPINNWVCCKFQMLNRPWAPILVLLFKR</sequence>
<dbReference type="Proteomes" id="UP000237347">
    <property type="component" value="Unassembled WGS sequence"/>
</dbReference>
<gene>
    <name evidence="1" type="primary">ytqB</name>
    <name evidence="1" type="ORF">CFP56_029685</name>
</gene>
<dbReference type="GO" id="GO:0008168">
    <property type="term" value="F:methyltransferase activity"/>
    <property type="evidence" value="ECO:0007669"/>
    <property type="project" value="UniProtKB-KW"/>
</dbReference>
<dbReference type="Gene3D" id="3.40.50.150">
    <property type="entry name" value="Vaccinia Virus protein VP39"/>
    <property type="match status" value="1"/>
</dbReference>
<keyword evidence="1" id="KW-0489">Methyltransferase</keyword>
<dbReference type="InterPro" id="IPR010719">
    <property type="entry name" value="MnmM_MeTrfase"/>
</dbReference>
<accession>A0AAW0JS48</accession>
<dbReference type="SUPFAM" id="SSF53335">
    <property type="entry name" value="S-adenosyl-L-methionine-dependent methyltransferases"/>
    <property type="match status" value="1"/>
</dbReference>
<proteinExistence type="predicted"/>
<evidence type="ECO:0000313" key="2">
    <source>
        <dbReference type="Proteomes" id="UP000237347"/>
    </source>
</evidence>
<keyword evidence="2" id="KW-1185">Reference proteome</keyword>
<evidence type="ECO:0000313" key="1">
    <source>
        <dbReference type="EMBL" id="KAK7829019.1"/>
    </source>
</evidence>
<comment type="caution">
    <text evidence="1">The sequence shown here is derived from an EMBL/GenBank/DDBJ whole genome shotgun (WGS) entry which is preliminary data.</text>
</comment>
<name>A0AAW0JS48_QUESU</name>
<dbReference type="Pfam" id="PF06962">
    <property type="entry name" value="rRNA_methylase"/>
    <property type="match status" value="1"/>
</dbReference>
<dbReference type="InterPro" id="IPR029063">
    <property type="entry name" value="SAM-dependent_MTases_sf"/>
</dbReference>
<keyword evidence="1" id="KW-0808">Transferase</keyword>
<dbReference type="EMBL" id="PKMF04000490">
    <property type="protein sequence ID" value="KAK7829019.1"/>
    <property type="molecule type" value="Genomic_DNA"/>
</dbReference>